<accession>A0A1I5SVA9</accession>
<keyword evidence="2" id="KW-1185">Reference proteome</keyword>
<dbReference type="STRING" id="1884432.SAMN05518683_109101"/>
<name>A0A1I5SVA9_9BACI</name>
<protein>
    <submittedName>
        <fullName evidence="1">Uncharacterized protein</fullName>
    </submittedName>
</protein>
<organism evidence="1 2">
    <name type="scientific">Salibacterium halotolerans</name>
    <dbReference type="NCBI Taxonomy" id="1884432"/>
    <lineage>
        <taxon>Bacteria</taxon>
        <taxon>Bacillati</taxon>
        <taxon>Bacillota</taxon>
        <taxon>Bacilli</taxon>
        <taxon>Bacillales</taxon>
        <taxon>Bacillaceae</taxon>
    </lineage>
</organism>
<gene>
    <name evidence="1" type="ORF">SAMN05518683_109101</name>
</gene>
<reference evidence="2" key="1">
    <citation type="submission" date="2016-10" db="EMBL/GenBank/DDBJ databases">
        <authorList>
            <person name="Varghese N."/>
            <person name="Submissions S."/>
        </authorList>
    </citation>
    <scope>NUCLEOTIDE SEQUENCE [LARGE SCALE GENOMIC DNA]</scope>
    <source>
        <strain evidence="2">S7</strain>
    </source>
</reference>
<evidence type="ECO:0000313" key="1">
    <source>
        <dbReference type="EMBL" id="SFP74437.1"/>
    </source>
</evidence>
<sequence>MSCVVVQEPYSSGAKMLQLLLRTARVTGTRRMRVPVTYFHRIMAFKAAPDTLKCLYDYSSHFSCSDANSLLRRPVHFPAKRNLDSFMTTFTGERDPLKCFMNHS</sequence>
<dbReference type="EMBL" id="FOXD01000009">
    <property type="protein sequence ID" value="SFP74437.1"/>
    <property type="molecule type" value="Genomic_DNA"/>
</dbReference>
<evidence type="ECO:0000313" key="2">
    <source>
        <dbReference type="Proteomes" id="UP000198892"/>
    </source>
</evidence>
<dbReference type="AlphaFoldDB" id="A0A1I5SVA9"/>
<dbReference type="Proteomes" id="UP000198892">
    <property type="component" value="Unassembled WGS sequence"/>
</dbReference>
<proteinExistence type="predicted"/>